<name>A0A8R1EVA7_CAEJA</name>
<proteinExistence type="predicted"/>
<reference evidence="2" key="1">
    <citation type="submission" date="2010-08" db="EMBL/GenBank/DDBJ databases">
        <authorList>
            <consortium name="Caenorhabditis japonica Sequencing Consortium"/>
            <person name="Wilson R.K."/>
        </authorList>
    </citation>
    <scope>NUCLEOTIDE SEQUENCE [LARGE SCALE GENOMIC DNA]</scope>
    <source>
        <strain evidence="2">DF5081</strain>
    </source>
</reference>
<dbReference type="InterPro" id="IPR036770">
    <property type="entry name" value="Ankyrin_rpt-contain_sf"/>
</dbReference>
<dbReference type="Gene3D" id="1.25.40.20">
    <property type="entry name" value="Ankyrin repeat-containing domain"/>
    <property type="match status" value="1"/>
</dbReference>
<evidence type="ECO:0000313" key="2">
    <source>
        <dbReference type="Proteomes" id="UP000005237"/>
    </source>
</evidence>
<accession>A0A8R1EVA7</accession>
<reference evidence="1" key="2">
    <citation type="submission" date="2022-06" db="UniProtKB">
        <authorList>
            <consortium name="EnsemblMetazoa"/>
        </authorList>
    </citation>
    <scope>IDENTIFICATION</scope>
    <source>
        <strain evidence="1">DF5081</strain>
    </source>
</reference>
<evidence type="ECO:0000313" key="1">
    <source>
        <dbReference type="EnsemblMetazoa" id="CJA41238b.1"/>
    </source>
</evidence>
<organism evidence="1 2">
    <name type="scientific">Caenorhabditis japonica</name>
    <dbReference type="NCBI Taxonomy" id="281687"/>
    <lineage>
        <taxon>Eukaryota</taxon>
        <taxon>Metazoa</taxon>
        <taxon>Ecdysozoa</taxon>
        <taxon>Nematoda</taxon>
        <taxon>Chromadorea</taxon>
        <taxon>Rhabditida</taxon>
        <taxon>Rhabditina</taxon>
        <taxon>Rhabditomorpha</taxon>
        <taxon>Rhabditoidea</taxon>
        <taxon>Rhabditidae</taxon>
        <taxon>Peloderinae</taxon>
        <taxon>Caenorhabditis</taxon>
    </lineage>
</organism>
<dbReference type="SUPFAM" id="SSF48403">
    <property type="entry name" value="Ankyrin repeat"/>
    <property type="match status" value="1"/>
</dbReference>
<dbReference type="Proteomes" id="UP000005237">
    <property type="component" value="Unassembled WGS sequence"/>
</dbReference>
<dbReference type="InterPro" id="IPR002110">
    <property type="entry name" value="Ankyrin_rpt"/>
</dbReference>
<dbReference type="Pfam" id="PF12796">
    <property type="entry name" value="Ank_2"/>
    <property type="match status" value="1"/>
</dbReference>
<protein>
    <submittedName>
        <fullName evidence="1">ANK_REP_REGION domain-containing protein</fullName>
    </submittedName>
</protein>
<dbReference type="AlphaFoldDB" id="A0A8R1EVA7"/>
<keyword evidence="2" id="KW-1185">Reference proteome</keyword>
<dbReference type="EnsemblMetazoa" id="CJA41238b.1">
    <property type="protein sequence ID" value="CJA41238b.1"/>
    <property type="gene ID" value="WBGene00217086"/>
</dbReference>
<sequence>MRALELLIGGSLKSTLTCAMTRDINGTSILMAAVARGDTDMATWLLKKFGKQLALLENTSKMLPIHVAAAQGNMEFLRAAIKFDNQMVNARDEFGCTPC</sequence>